<gene>
    <name evidence="3" type="ORF">MELIAE_LOCUS10814</name>
</gene>
<dbReference type="OrthoDB" id="79771at2759"/>
<organism evidence="3 4">
    <name type="scientific">Brassicogethes aeneus</name>
    <name type="common">Rape pollen beetle</name>
    <name type="synonym">Meligethes aeneus</name>
    <dbReference type="NCBI Taxonomy" id="1431903"/>
    <lineage>
        <taxon>Eukaryota</taxon>
        <taxon>Metazoa</taxon>
        <taxon>Ecdysozoa</taxon>
        <taxon>Arthropoda</taxon>
        <taxon>Hexapoda</taxon>
        <taxon>Insecta</taxon>
        <taxon>Pterygota</taxon>
        <taxon>Neoptera</taxon>
        <taxon>Endopterygota</taxon>
        <taxon>Coleoptera</taxon>
        <taxon>Polyphaga</taxon>
        <taxon>Cucujiformia</taxon>
        <taxon>Nitidulidae</taxon>
        <taxon>Meligethinae</taxon>
        <taxon>Brassicogethes</taxon>
    </lineage>
</organism>
<feature type="region of interest" description="Disordered" evidence="1">
    <location>
        <begin position="1102"/>
        <end position="1130"/>
    </location>
</feature>
<dbReference type="InterPro" id="IPR000008">
    <property type="entry name" value="C2_dom"/>
</dbReference>
<dbReference type="SMART" id="SM00239">
    <property type="entry name" value="C2"/>
    <property type="match status" value="2"/>
</dbReference>
<feature type="compositionally biased region" description="Polar residues" evidence="1">
    <location>
        <begin position="1102"/>
        <end position="1117"/>
    </location>
</feature>
<dbReference type="GO" id="GO:0034451">
    <property type="term" value="C:centriolar satellite"/>
    <property type="evidence" value="ECO:0007669"/>
    <property type="project" value="TreeGrafter"/>
</dbReference>
<dbReference type="EMBL" id="OV121138">
    <property type="protein sequence ID" value="CAH0561232.1"/>
    <property type="molecule type" value="Genomic_DNA"/>
</dbReference>
<dbReference type="Proteomes" id="UP001154078">
    <property type="component" value="Chromosome 7"/>
</dbReference>
<dbReference type="PANTHER" id="PTHR21254">
    <property type="entry name" value="C2 DOMAIN-CONTAINING PROTEIN 3"/>
    <property type="match status" value="1"/>
</dbReference>
<dbReference type="Gene3D" id="2.60.40.150">
    <property type="entry name" value="C2 domain"/>
    <property type="match status" value="2"/>
</dbReference>
<feature type="compositionally biased region" description="Polar residues" evidence="1">
    <location>
        <begin position="666"/>
        <end position="675"/>
    </location>
</feature>
<proteinExistence type="predicted"/>
<feature type="domain" description="C2" evidence="2">
    <location>
        <begin position="745"/>
        <end position="890"/>
    </location>
</feature>
<dbReference type="CDD" id="cd00030">
    <property type="entry name" value="C2"/>
    <property type="match status" value="1"/>
</dbReference>
<dbReference type="GO" id="GO:0060271">
    <property type="term" value="P:cilium assembly"/>
    <property type="evidence" value="ECO:0007669"/>
    <property type="project" value="TreeGrafter"/>
</dbReference>
<evidence type="ECO:0000313" key="4">
    <source>
        <dbReference type="Proteomes" id="UP001154078"/>
    </source>
</evidence>
<dbReference type="PROSITE" id="PS50004">
    <property type="entry name" value="C2"/>
    <property type="match status" value="1"/>
</dbReference>
<evidence type="ECO:0000259" key="2">
    <source>
        <dbReference type="PROSITE" id="PS50004"/>
    </source>
</evidence>
<feature type="compositionally biased region" description="Polar residues" evidence="1">
    <location>
        <begin position="1027"/>
        <end position="1040"/>
    </location>
</feature>
<feature type="region of interest" description="Disordered" evidence="1">
    <location>
        <begin position="660"/>
        <end position="692"/>
    </location>
</feature>
<dbReference type="GO" id="GO:0061511">
    <property type="term" value="P:centriole elongation"/>
    <property type="evidence" value="ECO:0007669"/>
    <property type="project" value="TreeGrafter"/>
</dbReference>
<dbReference type="AlphaFoldDB" id="A0A9P0BE95"/>
<accession>A0A9P0BE95</accession>
<dbReference type="SUPFAM" id="SSF49562">
    <property type="entry name" value="C2 domain (Calcium/lipid-binding domain, CaLB)"/>
    <property type="match status" value="2"/>
</dbReference>
<feature type="compositionally biased region" description="Polar residues" evidence="1">
    <location>
        <begin position="716"/>
        <end position="741"/>
    </location>
</feature>
<evidence type="ECO:0000313" key="3">
    <source>
        <dbReference type="EMBL" id="CAH0561232.1"/>
    </source>
</evidence>
<dbReference type="GO" id="GO:0071539">
    <property type="term" value="P:protein localization to centrosome"/>
    <property type="evidence" value="ECO:0007669"/>
    <property type="project" value="TreeGrafter"/>
</dbReference>
<feature type="region of interest" description="Disordered" evidence="1">
    <location>
        <begin position="1024"/>
        <end position="1045"/>
    </location>
</feature>
<name>A0A9P0BE95_BRAAE</name>
<dbReference type="Pfam" id="PF00168">
    <property type="entry name" value="C2"/>
    <property type="match status" value="1"/>
</dbReference>
<evidence type="ECO:0000256" key="1">
    <source>
        <dbReference type="SAM" id="MobiDB-lite"/>
    </source>
</evidence>
<dbReference type="PANTHER" id="PTHR21254:SF1">
    <property type="entry name" value="C2 DOMAIN-CONTAINING PROTEIN 3"/>
    <property type="match status" value="1"/>
</dbReference>
<protein>
    <recommendedName>
        <fullName evidence="2">C2 domain-containing protein</fullName>
    </recommendedName>
</protein>
<reference evidence="3" key="1">
    <citation type="submission" date="2021-12" db="EMBL/GenBank/DDBJ databases">
        <authorList>
            <person name="King R."/>
        </authorList>
    </citation>
    <scope>NUCLEOTIDE SEQUENCE</scope>
</reference>
<sequence length="1130" mass="128233">MSFKTRNSVRNKDLVDKILEQGQRLRNSMVQSILNNDPLYVDSNKHYNTPVSSVELHKHVDTSQFDDKKLESFLKGDYLSREDEKIALDTFRSMSDVDLCKTTERMYSANSRTCSCSTCRDYHSKDLNCDIKRSKSDKNISIRYENEKYFKFVDSLKVTVHSLVLNGAGSRKICDKNVPLGETYFLEYIVPDLLQKNVGFVKSKVNSGLDTNSVRICAKKICGEGINFKQTTLHDITNIENINLHKCDLKFKITYKNNKQKTSALLGYAIFHFNCFEVSKNLTSSRGLSIILNEKTPIVLGILKVSLQLGCGRLYFGKEFIDAINDVNSLNLDSDDSEKSINRLDYSKDYVQAEKTNINCREIYKKPKTPVKNVSIFVNRQKALDKLTKPPQKSPYLKKDDNVLKSNNLNIINTKNSIELPISKQEKTILFGFLYIAEAQYLTGPLTSYITCQPFCQNETSNSRLAVQTSNPVFNFCQTIPLVFNDDLLLKLRENYTLVEFFRRFEQQDSVFGLTKIPLQQFFIAYRNPVIIKYLEKNKFPVIGTDWWEPILHHSTEEVIGQVQILIALGTEGQIKNLEVERGFKNDVVKAKLSLPELTIKKPRDISVQTSRNIAFGSYRDFLRNNQVSEVRTFSTTFREQSTNTSVQNTPRLTKITPKKYREESTNTSYPNSPRKTAKETTEVGTQSDTMDKEDINSKLPEMLEGFFKQMRLANTNAPPEVNPTTTNGNAPPLASTNQNPEIRKTSDLLSSLQKVLNEPPCSTFRAHINIQGALHLPARKKCRSKRSKCKNDDNILPSTYVTFEGRNEKDLKITHVVLKSSSPTWNYNCDVVLSSDLLVNCQKRLIFKVWRKSTNTNSAPNMQSDLVLGFAALDLTVLLAGLPNVQGWFNIVDFTGKCNGQINIHVNPLENLSRFQQGSSSSTEALNDFDLFSSLTNDNNTQGDTLSRAVKRKFTELEEITRRLRSRLSTVTNDESDTSNDDVADEFENDINTLCVEDDFDLINFEEEATKFSLNRNSKDSKEESTLSFASSNAENPSSLDRDLDQGKQKIDNLLQKMSLLTGDATFQNRYVSGCSTTNDNNTNSDTEFLLRDLPKLSNVSSSDLDTFSSNTSTDLRTVPDGQFTKNPE</sequence>
<keyword evidence="4" id="KW-1185">Reference proteome</keyword>
<feature type="region of interest" description="Disordered" evidence="1">
    <location>
        <begin position="716"/>
        <end position="742"/>
    </location>
</feature>
<dbReference type="InterPro" id="IPR035892">
    <property type="entry name" value="C2_domain_sf"/>
</dbReference>
<dbReference type="GO" id="GO:0005814">
    <property type="term" value="C:centriole"/>
    <property type="evidence" value="ECO:0007669"/>
    <property type="project" value="TreeGrafter"/>
</dbReference>